<reference evidence="11 12" key="1">
    <citation type="submission" date="2016-10" db="EMBL/GenBank/DDBJ databases">
        <authorList>
            <person name="de Groot N.N."/>
        </authorList>
    </citation>
    <scope>NUCLEOTIDE SEQUENCE [LARGE SCALE GENOMIC DNA]</scope>
    <source>
        <strain evidence="11 12">AR40</strain>
    </source>
</reference>
<feature type="binding site" evidence="8">
    <location>
        <begin position="217"/>
        <end position="223"/>
    </location>
    <ligand>
        <name>ATP</name>
        <dbReference type="ChEBI" id="CHEBI:30616"/>
    </ligand>
</feature>
<keyword evidence="1 8" id="KW-0963">Cytoplasm</keyword>
<keyword evidence="13" id="KW-1185">Reference proteome</keyword>
<dbReference type="Proteomes" id="UP000245488">
    <property type="component" value="Chromosome"/>
</dbReference>
<evidence type="ECO:0000256" key="4">
    <source>
        <dbReference type="ARBA" id="ARBA00022679"/>
    </source>
</evidence>
<feature type="binding site" evidence="8">
    <location>
        <position position="11"/>
    </location>
    <ligand>
        <name>ATP</name>
        <dbReference type="ChEBI" id="CHEBI:30616"/>
    </ligand>
</feature>
<dbReference type="GO" id="GO:0005524">
    <property type="term" value="F:ATP binding"/>
    <property type="evidence" value="ECO:0007669"/>
    <property type="project" value="UniProtKB-KW"/>
</dbReference>
<dbReference type="PROSITE" id="PS00902">
    <property type="entry name" value="GLUTAMATE_5_KINASE"/>
    <property type="match status" value="1"/>
</dbReference>
<dbReference type="InterPro" id="IPR011529">
    <property type="entry name" value="Glu_5kinase"/>
</dbReference>
<dbReference type="PIRSF" id="PIRSF000729">
    <property type="entry name" value="GK"/>
    <property type="match status" value="1"/>
</dbReference>
<dbReference type="AlphaFoldDB" id="A0A1H9V054"/>
<evidence type="ECO:0000259" key="9">
    <source>
        <dbReference type="Pfam" id="PF00696"/>
    </source>
</evidence>
<evidence type="ECO:0000313" key="12">
    <source>
        <dbReference type="Proteomes" id="UP000182584"/>
    </source>
</evidence>
<dbReference type="GO" id="GO:0055129">
    <property type="term" value="P:L-proline biosynthetic process"/>
    <property type="evidence" value="ECO:0007669"/>
    <property type="project" value="UniProtKB-UniRule"/>
</dbReference>
<dbReference type="GO" id="GO:0004349">
    <property type="term" value="F:glutamate 5-kinase activity"/>
    <property type="evidence" value="ECO:0007669"/>
    <property type="project" value="UniProtKB-UniRule"/>
</dbReference>
<organism evidence="11 12">
    <name type="scientific">Butyrivibrio fibrisolvens</name>
    <dbReference type="NCBI Taxonomy" id="831"/>
    <lineage>
        <taxon>Bacteria</taxon>
        <taxon>Bacillati</taxon>
        <taxon>Bacillota</taxon>
        <taxon>Clostridia</taxon>
        <taxon>Lachnospirales</taxon>
        <taxon>Lachnospiraceae</taxon>
        <taxon>Butyrivibrio</taxon>
    </lineage>
</organism>
<dbReference type="PANTHER" id="PTHR43654:SF1">
    <property type="entry name" value="ISOPENTENYL PHOSPHATE KINASE"/>
    <property type="match status" value="1"/>
</dbReference>
<feature type="binding site" evidence="8">
    <location>
        <position position="51"/>
    </location>
    <ligand>
        <name>substrate</name>
    </ligand>
</feature>
<evidence type="ECO:0000256" key="8">
    <source>
        <dbReference type="HAMAP-Rule" id="MF_00456"/>
    </source>
</evidence>
<dbReference type="InterPro" id="IPR019797">
    <property type="entry name" value="Glutamate_5-kinase_CS"/>
</dbReference>
<keyword evidence="5 8" id="KW-0547">Nucleotide-binding</keyword>
<keyword evidence="6 8" id="KW-0418">Kinase</keyword>
<feature type="binding site" evidence="8">
    <location>
        <position position="138"/>
    </location>
    <ligand>
        <name>substrate</name>
    </ligand>
</feature>
<comment type="function">
    <text evidence="8">Catalyzes the transfer of a phosphate group to glutamate to form L-glutamate 5-phosphate.</text>
</comment>
<dbReference type="HAMAP" id="MF_00456">
    <property type="entry name" value="ProB"/>
    <property type="match status" value="1"/>
</dbReference>
<dbReference type="EMBL" id="NXNG01000001">
    <property type="protein sequence ID" value="PWT28706.1"/>
    <property type="molecule type" value="Genomic_DNA"/>
</dbReference>
<dbReference type="FunFam" id="3.40.1160.10:FF:000018">
    <property type="entry name" value="Glutamate 5-kinase"/>
    <property type="match status" value="1"/>
</dbReference>
<evidence type="ECO:0000256" key="5">
    <source>
        <dbReference type="ARBA" id="ARBA00022741"/>
    </source>
</evidence>
<keyword evidence="3 8" id="KW-0641">Proline biosynthesis</keyword>
<name>A0A1H9V054_BUTFI</name>
<keyword evidence="2 8" id="KW-0028">Amino-acid biosynthesis</keyword>
<evidence type="ECO:0000256" key="7">
    <source>
        <dbReference type="ARBA" id="ARBA00022840"/>
    </source>
</evidence>
<comment type="pathway">
    <text evidence="8">Amino-acid biosynthesis; L-proline biosynthesis; L-glutamate 5-semialdehyde from L-glutamate: step 1/2.</text>
</comment>
<evidence type="ECO:0000256" key="1">
    <source>
        <dbReference type="ARBA" id="ARBA00022490"/>
    </source>
</evidence>
<dbReference type="GO" id="GO:0005829">
    <property type="term" value="C:cytosol"/>
    <property type="evidence" value="ECO:0007669"/>
    <property type="project" value="TreeGrafter"/>
</dbReference>
<gene>
    <name evidence="8 10" type="primary">proB</name>
    <name evidence="10" type="ORF">CPT75_17105</name>
    <name evidence="11" type="ORF">SAMN04487884_12060</name>
</gene>
<feature type="binding site" evidence="8">
    <location>
        <begin position="175"/>
        <end position="176"/>
    </location>
    <ligand>
        <name>ATP</name>
        <dbReference type="ChEBI" id="CHEBI:30616"/>
    </ligand>
</feature>
<dbReference type="NCBIfam" id="TIGR01027">
    <property type="entry name" value="proB"/>
    <property type="match status" value="1"/>
</dbReference>
<evidence type="ECO:0000256" key="6">
    <source>
        <dbReference type="ARBA" id="ARBA00022777"/>
    </source>
</evidence>
<protein>
    <recommendedName>
        <fullName evidence="8">Glutamate 5-kinase</fullName>
        <ecNumber evidence="8">2.7.2.11</ecNumber>
    </recommendedName>
    <alternativeName>
        <fullName evidence="8">Gamma-glutamyl kinase</fullName>
        <shortName evidence="8">GK</shortName>
    </alternativeName>
</protein>
<dbReference type="Pfam" id="PF00696">
    <property type="entry name" value="AA_kinase"/>
    <property type="match status" value="1"/>
</dbReference>
<keyword evidence="7 8" id="KW-0067">ATP-binding</keyword>
<dbReference type="InterPro" id="IPR036393">
    <property type="entry name" value="AceGlu_kinase-like_sf"/>
</dbReference>
<dbReference type="Proteomes" id="UP000182584">
    <property type="component" value="Unassembled WGS sequence"/>
</dbReference>
<comment type="catalytic activity">
    <reaction evidence="8">
        <text>L-glutamate + ATP = L-glutamyl 5-phosphate + ADP</text>
        <dbReference type="Rhea" id="RHEA:14877"/>
        <dbReference type="ChEBI" id="CHEBI:29985"/>
        <dbReference type="ChEBI" id="CHEBI:30616"/>
        <dbReference type="ChEBI" id="CHEBI:58274"/>
        <dbReference type="ChEBI" id="CHEBI:456216"/>
        <dbReference type="EC" id="2.7.2.11"/>
    </reaction>
</comment>
<dbReference type="RefSeq" id="WP_022754855.1">
    <property type="nucleotide sequence ID" value="NZ_CM009896.1"/>
</dbReference>
<dbReference type="PRINTS" id="PR00474">
    <property type="entry name" value="GLU5KINASE"/>
</dbReference>
<dbReference type="CDD" id="cd04242">
    <property type="entry name" value="AAK_G5K_ProB"/>
    <property type="match status" value="1"/>
</dbReference>
<dbReference type="EMBL" id="FOGJ01000020">
    <property type="protein sequence ID" value="SES14754.1"/>
    <property type="molecule type" value="Genomic_DNA"/>
</dbReference>
<dbReference type="EC" id="2.7.2.11" evidence="8"/>
<sequence length="265" mass="28796">MALSKKRIVVKVGTSTITNDKGDINIRQLDHLCRALSAVENMGYDLVLVSSGAIAVGAGKMRLAQKPKDLGLKQAAAAVGQLELMHLYDKLFGEYGRLVGQILLSNEDVQNPERRENLTNTLNALLENHIIPIINENDSISHAEIESDKKLFSDNDMLSAVVAVFCEAAKLIILSDIDGLYDSNPKTNPNAKLISRVENIDDELRNKAGDSGSNRGTGGMITKMDAAQLATSRGIDVLVINGQRPEQIYDILDKKVVGTLFVGKK</sequence>
<dbReference type="PANTHER" id="PTHR43654">
    <property type="entry name" value="GLUTAMATE 5-KINASE"/>
    <property type="match status" value="1"/>
</dbReference>
<evidence type="ECO:0000256" key="3">
    <source>
        <dbReference type="ARBA" id="ARBA00022650"/>
    </source>
</evidence>
<dbReference type="InterPro" id="IPR001057">
    <property type="entry name" value="Glu/AcGlu_kinase"/>
</dbReference>
<comment type="similarity">
    <text evidence="8">Belongs to the glutamate 5-kinase family.</text>
</comment>
<proteinExistence type="inferred from homology"/>
<dbReference type="OrthoDB" id="9804434at2"/>
<dbReference type="InterPro" id="IPR001048">
    <property type="entry name" value="Asp/Glu/Uridylate_kinase"/>
</dbReference>
<keyword evidence="4 8" id="KW-0808">Transferase</keyword>
<evidence type="ECO:0000256" key="2">
    <source>
        <dbReference type="ARBA" id="ARBA00022605"/>
    </source>
</evidence>
<dbReference type="eggNOG" id="COG0263">
    <property type="taxonomic scope" value="Bacteria"/>
</dbReference>
<reference evidence="10 13" key="2">
    <citation type="submission" date="2017-09" db="EMBL/GenBank/DDBJ databases">
        <title>High-quality draft genome sequence of Butyrivibrio fibrisolvens INBov1, isolated from cow rumen.</title>
        <authorList>
            <person name="Rodriguez Hernaez J."/>
            <person name="Rivarola M."/>
            <person name="Paniego N."/>
            <person name="Cravero S."/>
            <person name="Ceron Cucchi M."/>
            <person name="Martinez M.C."/>
        </authorList>
    </citation>
    <scope>NUCLEOTIDE SEQUENCE [LARGE SCALE GENOMIC DNA]</scope>
    <source>
        <strain evidence="10 13">INBov1</strain>
    </source>
</reference>
<feature type="domain" description="Aspartate/glutamate/uridylate kinase" evidence="9">
    <location>
        <begin position="6"/>
        <end position="241"/>
    </location>
</feature>
<accession>A0A1H9V054</accession>
<evidence type="ECO:0000313" key="10">
    <source>
        <dbReference type="EMBL" id="PWT28706.1"/>
    </source>
</evidence>
<dbReference type="InterPro" id="IPR005715">
    <property type="entry name" value="Glu_5kinase/COase_Synthase"/>
</dbReference>
<evidence type="ECO:0000313" key="11">
    <source>
        <dbReference type="EMBL" id="SES14754.1"/>
    </source>
</evidence>
<dbReference type="UniPathway" id="UPA00098">
    <property type="reaction ID" value="UER00359"/>
</dbReference>
<dbReference type="SUPFAM" id="SSF53633">
    <property type="entry name" value="Carbamate kinase-like"/>
    <property type="match status" value="1"/>
</dbReference>
<feature type="binding site" evidence="8">
    <location>
        <position position="155"/>
    </location>
    <ligand>
        <name>substrate</name>
    </ligand>
</feature>
<dbReference type="InterPro" id="IPR041739">
    <property type="entry name" value="G5K_ProB"/>
</dbReference>
<evidence type="ECO:0000313" key="13">
    <source>
        <dbReference type="Proteomes" id="UP000245488"/>
    </source>
</evidence>
<comment type="subcellular location">
    <subcellularLocation>
        <location evidence="8">Cytoplasm</location>
    </subcellularLocation>
</comment>
<dbReference type="Gene3D" id="3.40.1160.10">
    <property type="entry name" value="Acetylglutamate kinase-like"/>
    <property type="match status" value="1"/>
</dbReference>